<keyword evidence="3" id="KW-1185">Reference proteome</keyword>
<organism evidence="2 3">
    <name type="scientific">Heliorestis acidaminivorans</name>
    <dbReference type="NCBI Taxonomy" id="553427"/>
    <lineage>
        <taxon>Bacteria</taxon>
        <taxon>Bacillati</taxon>
        <taxon>Bacillota</taxon>
        <taxon>Clostridia</taxon>
        <taxon>Eubacteriales</taxon>
        <taxon>Heliobacteriaceae</taxon>
        <taxon>Heliorestis</taxon>
    </lineage>
</organism>
<sequence length="257" mass="29381">MRHKEYLSAQEKALQELDAEYLRYRKALETAFSTAETMVEKALQPLIEEIVTLRLTVEKNLPSTSKTEQEAQAEGMAKEKTLFEIGIKEITFPDVIKPVIALSKEEKQALLGQKSKRGRKKKVIDATAIEAKKEKSSRIRWGSTEEEIKKTVFEKLSNLESQGLEINVNNIKSQYASMMRYLYGNDAIFKGIPALMEEYEALKSSNSEQKRLILVKNEVNTANLDEEVSANEQVDTSDDKVHDQILREDYNEEKNTD</sequence>
<evidence type="ECO:0000256" key="1">
    <source>
        <dbReference type="SAM" id="MobiDB-lite"/>
    </source>
</evidence>
<gene>
    <name evidence="2" type="ORF">F9B85_09600</name>
</gene>
<evidence type="ECO:0000313" key="2">
    <source>
        <dbReference type="EMBL" id="KAB2952399.1"/>
    </source>
</evidence>
<dbReference type="Proteomes" id="UP000468766">
    <property type="component" value="Unassembled WGS sequence"/>
</dbReference>
<reference evidence="2 3" key="1">
    <citation type="submission" date="2019-10" db="EMBL/GenBank/DDBJ databases">
        <title>Whole-genome sequence of the extremophile Heliorestis acidaminivorans DSM 24790.</title>
        <authorList>
            <person name="Kyndt J.A."/>
            <person name="Meyer T.E."/>
        </authorList>
    </citation>
    <scope>NUCLEOTIDE SEQUENCE [LARGE SCALE GENOMIC DNA]</scope>
    <source>
        <strain evidence="2 3">DSM 24790</strain>
    </source>
</reference>
<accession>A0A6I0EZL6</accession>
<dbReference type="RefSeq" id="WP_151620306.1">
    <property type="nucleotide sequence ID" value="NZ_WBXO01000006.1"/>
</dbReference>
<dbReference type="OrthoDB" id="2080997at2"/>
<feature type="region of interest" description="Disordered" evidence="1">
    <location>
        <begin position="225"/>
        <end position="257"/>
    </location>
</feature>
<feature type="compositionally biased region" description="Basic and acidic residues" evidence="1">
    <location>
        <begin position="237"/>
        <end position="257"/>
    </location>
</feature>
<evidence type="ECO:0000313" key="3">
    <source>
        <dbReference type="Proteomes" id="UP000468766"/>
    </source>
</evidence>
<protein>
    <submittedName>
        <fullName evidence="2">Uncharacterized protein</fullName>
    </submittedName>
</protein>
<dbReference type="EMBL" id="WBXO01000006">
    <property type="protein sequence ID" value="KAB2952399.1"/>
    <property type="molecule type" value="Genomic_DNA"/>
</dbReference>
<dbReference type="AlphaFoldDB" id="A0A6I0EZL6"/>
<proteinExistence type="predicted"/>
<comment type="caution">
    <text evidence="2">The sequence shown here is derived from an EMBL/GenBank/DDBJ whole genome shotgun (WGS) entry which is preliminary data.</text>
</comment>
<name>A0A6I0EZL6_9FIRM</name>